<reference evidence="2 3" key="1">
    <citation type="submission" date="2021-03" db="EMBL/GenBank/DDBJ databases">
        <authorList>
            <person name="King G.J."/>
            <person name="Bancroft I."/>
            <person name="Baten A."/>
            <person name="Bloomfield J."/>
            <person name="Borpatragohain P."/>
            <person name="He Z."/>
            <person name="Irish N."/>
            <person name="Irwin J."/>
            <person name="Liu K."/>
            <person name="Mauleon R.P."/>
            <person name="Moore J."/>
            <person name="Morris R."/>
            <person name="Ostergaard L."/>
            <person name="Wang B."/>
            <person name="Wells R."/>
        </authorList>
    </citation>
    <scope>NUCLEOTIDE SEQUENCE [LARGE SCALE GENOMIC DNA]</scope>
    <source>
        <strain evidence="2">R-o-18</strain>
        <tissue evidence="2">Leaf</tissue>
    </source>
</reference>
<evidence type="ECO:0000256" key="1">
    <source>
        <dbReference type="SAM" id="Phobius"/>
    </source>
</evidence>
<keyword evidence="1" id="KW-0472">Membrane</keyword>
<proteinExistence type="predicted"/>
<keyword evidence="1" id="KW-1133">Transmembrane helix</keyword>
<evidence type="ECO:0000313" key="3">
    <source>
        <dbReference type="Proteomes" id="UP000823674"/>
    </source>
</evidence>
<keyword evidence="3" id="KW-1185">Reference proteome</keyword>
<dbReference type="EMBL" id="JADBGQ010000006">
    <property type="protein sequence ID" value="KAG5392583.1"/>
    <property type="molecule type" value="Genomic_DNA"/>
</dbReference>
<comment type="caution">
    <text evidence="2">The sequence shown here is derived from an EMBL/GenBank/DDBJ whole genome shotgun (WGS) entry which is preliminary data.</text>
</comment>
<feature type="non-terminal residue" evidence="2">
    <location>
        <position position="109"/>
    </location>
</feature>
<accession>A0ABQ7M184</accession>
<dbReference type="Pfam" id="PF11820">
    <property type="entry name" value="DUF3339"/>
    <property type="match status" value="1"/>
</dbReference>
<protein>
    <recommendedName>
        <fullName evidence="4">DUF4220 domain-containing protein</fullName>
    </recommendedName>
</protein>
<dbReference type="InterPro" id="IPR021775">
    <property type="entry name" value="DUF3339"/>
</dbReference>
<keyword evidence="1" id="KW-0812">Transmembrane</keyword>
<evidence type="ECO:0000313" key="2">
    <source>
        <dbReference type="EMBL" id="KAG5392583.1"/>
    </source>
</evidence>
<gene>
    <name evidence="2" type="primary">A06g502050.1_BraROA</name>
    <name evidence="2" type="ORF">IGI04_022546</name>
</gene>
<dbReference type="PANTHER" id="PTHR33128:SF6">
    <property type="entry name" value="TRANSMEMBRANE PROTEIN"/>
    <property type="match status" value="1"/>
</dbReference>
<dbReference type="Proteomes" id="UP000823674">
    <property type="component" value="Chromosome A06"/>
</dbReference>
<sequence>MADWAPVIVGVILLVILSPGLLFSLPRTNRGVDFGNLKINGKAIAVHTLILLRDLLHFDHRRQSTHLHRLILFWLVFGSSIQFSDVSHDQASKEKSNVSILVEEVEDEI</sequence>
<feature type="transmembrane region" description="Helical" evidence="1">
    <location>
        <begin position="6"/>
        <end position="25"/>
    </location>
</feature>
<name>A0ABQ7M184_BRACM</name>
<evidence type="ECO:0008006" key="4">
    <source>
        <dbReference type="Google" id="ProtNLM"/>
    </source>
</evidence>
<dbReference type="PANTHER" id="PTHR33128">
    <property type="entry name" value="OS05G0103400 PROTEIN"/>
    <property type="match status" value="1"/>
</dbReference>
<organism evidence="2 3">
    <name type="scientific">Brassica rapa subsp. trilocularis</name>
    <dbReference type="NCBI Taxonomy" id="1813537"/>
    <lineage>
        <taxon>Eukaryota</taxon>
        <taxon>Viridiplantae</taxon>
        <taxon>Streptophyta</taxon>
        <taxon>Embryophyta</taxon>
        <taxon>Tracheophyta</taxon>
        <taxon>Spermatophyta</taxon>
        <taxon>Magnoliopsida</taxon>
        <taxon>eudicotyledons</taxon>
        <taxon>Gunneridae</taxon>
        <taxon>Pentapetalae</taxon>
        <taxon>rosids</taxon>
        <taxon>malvids</taxon>
        <taxon>Brassicales</taxon>
        <taxon>Brassicaceae</taxon>
        <taxon>Brassiceae</taxon>
        <taxon>Brassica</taxon>
    </lineage>
</organism>